<protein>
    <submittedName>
        <fullName evidence="2">Uncharacterized protein</fullName>
    </submittedName>
</protein>
<dbReference type="AlphaFoldDB" id="A0A0C3ABV6"/>
<feature type="compositionally biased region" description="Basic and acidic residues" evidence="1">
    <location>
        <begin position="182"/>
        <end position="192"/>
    </location>
</feature>
<proteinExistence type="predicted"/>
<feature type="region of interest" description="Disordered" evidence="1">
    <location>
        <begin position="84"/>
        <end position="116"/>
    </location>
</feature>
<feature type="compositionally biased region" description="Basic and acidic residues" evidence="1">
    <location>
        <begin position="32"/>
        <end position="43"/>
    </location>
</feature>
<dbReference type="Proteomes" id="UP000054097">
    <property type="component" value="Unassembled WGS sequence"/>
</dbReference>
<gene>
    <name evidence="2" type="ORF">M408DRAFT_293867</name>
</gene>
<feature type="compositionally biased region" description="Polar residues" evidence="1">
    <location>
        <begin position="9"/>
        <end position="19"/>
    </location>
</feature>
<feature type="region of interest" description="Disordered" evidence="1">
    <location>
        <begin position="1"/>
        <end position="62"/>
    </location>
</feature>
<organism evidence="2 3">
    <name type="scientific">Serendipita vermifera MAFF 305830</name>
    <dbReference type="NCBI Taxonomy" id="933852"/>
    <lineage>
        <taxon>Eukaryota</taxon>
        <taxon>Fungi</taxon>
        <taxon>Dikarya</taxon>
        <taxon>Basidiomycota</taxon>
        <taxon>Agaricomycotina</taxon>
        <taxon>Agaricomycetes</taxon>
        <taxon>Sebacinales</taxon>
        <taxon>Serendipitaceae</taxon>
        <taxon>Serendipita</taxon>
    </lineage>
</organism>
<evidence type="ECO:0000256" key="1">
    <source>
        <dbReference type="SAM" id="MobiDB-lite"/>
    </source>
</evidence>
<evidence type="ECO:0000313" key="3">
    <source>
        <dbReference type="Proteomes" id="UP000054097"/>
    </source>
</evidence>
<dbReference type="EMBL" id="KN824364">
    <property type="protein sequence ID" value="KIM22095.1"/>
    <property type="molecule type" value="Genomic_DNA"/>
</dbReference>
<accession>A0A0C3ABV6</accession>
<evidence type="ECO:0000313" key="2">
    <source>
        <dbReference type="EMBL" id="KIM22095.1"/>
    </source>
</evidence>
<feature type="region of interest" description="Disordered" evidence="1">
    <location>
        <begin position="151"/>
        <end position="203"/>
    </location>
</feature>
<reference evidence="3" key="2">
    <citation type="submission" date="2015-01" db="EMBL/GenBank/DDBJ databases">
        <title>Evolutionary Origins and Diversification of the Mycorrhizal Mutualists.</title>
        <authorList>
            <consortium name="DOE Joint Genome Institute"/>
            <consortium name="Mycorrhizal Genomics Consortium"/>
            <person name="Kohler A."/>
            <person name="Kuo A."/>
            <person name="Nagy L.G."/>
            <person name="Floudas D."/>
            <person name="Copeland A."/>
            <person name="Barry K.W."/>
            <person name="Cichocki N."/>
            <person name="Veneault-Fourrey C."/>
            <person name="LaButti K."/>
            <person name="Lindquist E.A."/>
            <person name="Lipzen A."/>
            <person name="Lundell T."/>
            <person name="Morin E."/>
            <person name="Murat C."/>
            <person name="Riley R."/>
            <person name="Ohm R."/>
            <person name="Sun H."/>
            <person name="Tunlid A."/>
            <person name="Henrissat B."/>
            <person name="Grigoriev I.V."/>
            <person name="Hibbett D.S."/>
            <person name="Martin F."/>
        </authorList>
    </citation>
    <scope>NUCLEOTIDE SEQUENCE [LARGE SCALE GENOMIC DNA]</scope>
    <source>
        <strain evidence="3">MAFF 305830</strain>
    </source>
</reference>
<reference evidence="2 3" key="1">
    <citation type="submission" date="2014-04" db="EMBL/GenBank/DDBJ databases">
        <authorList>
            <consortium name="DOE Joint Genome Institute"/>
            <person name="Kuo A."/>
            <person name="Zuccaro A."/>
            <person name="Kohler A."/>
            <person name="Nagy L.G."/>
            <person name="Floudas D."/>
            <person name="Copeland A."/>
            <person name="Barry K.W."/>
            <person name="Cichocki N."/>
            <person name="Veneault-Fourrey C."/>
            <person name="LaButti K."/>
            <person name="Lindquist E.A."/>
            <person name="Lipzen A."/>
            <person name="Lundell T."/>
            <person name="Morin E."/>
            <person name="Murat C."/>
            <person name="Sun H."/>
            <person name="Tunlid A."/>
            <person name="Henrissat B."/>
            <person name="Grigoriev I.V."/>
            <person name="Hibbett D.S."/>
            <person name="Martin F."/>
            <person name="Nordberg H.P."/>
            <person name="Cantor M.N."/>
            <person name="Hua S.X."/>
        </authorList>
    </citation>
    <scope>NUCLEOTIDE SEQUENCE [LARGE SCALE GENOMIC DNA]</scope>
    <source>
        <strain evidence="2 3">MAFF 305830</strain>
    </source>
</reference>
<dbReference type="HOGENOM" id="CLU_1225439_0_0_1"/>
<sequence length="226" mass="25427">MGPRPKATTRGQGSSTFSPSKAAIETATSFLAEKRTHSSEKRTHSSPSKRQREPEEVTETAQELAAERIEASRYLSICNEELEHHKKKKTEYDEKLKLANSPSAPLTGAPLTKRKNQIKKKLKSIAKMIEAVNSLIEKEQQHILATVIDEMDEKERKRKKQKTEEVDKLAVSSDSDDDEEAIDKHIRERMEEEALTDTSSADAEARFKGNFAKELEVSSDSDANDD</sequence>
<keyword evidence="3" id="KW-1185">Reference proteome</keyword>
<name>A0A0C3ABV6_SERVB</name>